<organism evidence="4">
    <name type="scientific">Neobacillus citreus</name>
    <dbReference type="NCBI Taxonomy" id="2833578"/>
    <lineage>
        <taxon>Bacteria</taxon>
        <taxon>Bacillati</taxon>
        <taxon>Bacillota</taxon>
        <taxon>Bacilli</taxon>
        <taxon>Bacillales</taxon>
        <taxon>Bacillaceae</taxon>
        <taxon>Neobacillus</taxon>
    </lineage>
</organism>
<keyword evidence="6" id="KW-1185">Reference proteome</keyword>
<gene>
    <name evidence="5" type="ORF">KHB02_013600</name>
    <name evidence="4" type="ORF">KHB02_22665</name>
</gene>
<protein>
    <submittedName>
        <fullName evidence="4">6-bladed beta-propeller</fullName>
    </submittedName>
</protein>
<dbReference type="PANTHER" id="PTHR24104">
    <property type="entry name" value="E3 UBIQUITIN-PROTEIN LIGASE NHLRC1-RELATED"/>
    <property type="match status" value="1"/>
</dbReference>
<dbReference type="InterPro" id="IPR011042">
    <property type="entry name" value="6-blade_b-propeller_TolB-like"/>
</dbReference>
<sequence>MKTKTLILSMCTIVLLSVAFFGAIYFLNLQNKLKPYVASVDTGGPPEFTQSFYGDFDAPLIKPMDVAKVNDYIYVSDSTGKKIQVFDQGGTPVFKFGNAGNKEGQFNFPYGIAGDSKGNIYVADLYNGNISIFDTKGKFISYFKEKDEEHKVITSPGGLRIFKDKLYVTDIKQNKVYIFNLKGEKLMEIGGPGSKEGQFIAPNAVTIDKDNHIYVTDSGNNRLQVFDKKGKFIRIINGSKDGKGDTILLNPRGVAVDSQGTIYIVNSLSHNIYAFDKNGKQEFELGGMGSDKDKLYLPNGLFIDNRGTLFVTDTVNQRISEFN</sequence>
<feature type="repeat" description="NHL" evidence="2">
    <location>
        <begin position="242"/>
        <end position="278"/>
    </location>
</feature>
<keyword evidence="3" id="KW-1133">Transmembrane helix</keyword>
<keyword evidence="3" id="KW-0812">Transmembrane</keyword>
<dbReference type="PROSITE" id="PS51125">
    <property type="entry name" value="NHL"/>
    <property type="match status" value="3"/>
</dbReference>
<keyword evidence="3" id="KW-0472">Membrane</keyword>
<dbReference type="EMBL" id="JAGYPE010000004">
    <property type="protein sequence ID" value="MBS4184201.1"/>
    <property type="molecule type" value="Genomic_DNA"/>
</dbReference>
<evidence type="ECO:0000313" key="6">
    <source>
        <dbReference type="Proteomes" id="UP000677265"/>
    </source>
</evidence>
<name>A0A942T320_9BACI</name>
<dbReference type="AlphaFoldDB" id="A0A942T320"/>
<comment type="caution">
    <text evidence="4">The sequence shown here is derived from an EMBL/GenBank/DDBJ whole genome shotgun (WGS) entry which is preliminary data.</text>
</comment>
<dbReference type="CDD" id="cd14963">
    <property type="entry name" value="NHL_like_5"/>
    <property type="match status" value="1"/>
</dbReference>
<dbReference type="SUPFAM" id="SSF101898">
    <property type="entry name" value="NHL repeat"/>
    <property type="match status" value="1"/>
</dbReference>
<evidence type="ECO:0000256" key="2">
    <source>
        <dbReference type="PROSITE-ProRule" id="PRU00504"/>
    </source>
</evidence>
<feature type="transmembrane region" description="Helical" evidence="3">
    <location>
        <begin position="6"/>
        <end position="27"/>
    </location>
</feature>
<reference evidence="4" key="1">
    <citation type="submission" date="2021-05" db="EMBL/GenBank/DDBJ databases">
        <title>Novel Bacillus species.</title>
        <authorList>
            <person name="Liu G."/>
        </authorList>
    </citation>
    <scope>NUCLEOTIDE SEQUENCE</scope>
    <source>
        <strain evidence="4 6">FJAT-50051</strain>
    </source>
</reference>
<evidence type="ECO:0000256" key="1">
    <source>
        <dbReference type="ARBA" id="ARBA00022737"/>
    </source>
</evidence>
<dbReference type="EMBL" id="JAGYPE020000022">
    <property type="protein sequence ID" value="MCH6266559.1"/>
    <property type="molecule type" value="Genomic_DNA"/>
</dbReference>
<feature type="repeat" description="NHL" evidence="2">
    <location>
        <begin position="186"/>
        <end position="229"/>
    </location>
</feature>
<dbReference type="Pfam" id="PF01436">
    <property type="entry name" value="NHL"/>
    <property type="match status" value="1"/>
</dbReference>
<evidence type="ECO:0000256" key="3">
    <source>
        <dbReference type="SAM" id="Phobius"/>
    </source>
</evidence>
<feature type="repeat" description="NHL" evidence="2">
    <location>
        <begin position="93"/>
        <end position="136"/>
    </location>
</feature>
<dbReference type="InterPro" id="IPR001258">
    <property type="entry name" value="NHL_repeat"/>
</dbReference>
<dbReference type="Gene3D" id="2.120.10.30">
    <property type="entry name" value="TolB, C-terminal domain"/>
    <property type="match status" value="2"/>
</dbReference>
<dbReference type="Proteomes" id="UP000677265">
    <property type="component" value="Unassembled WGS sequence"/>
</dbReference>
<evidence type="ECO:0000313" key="4">
    <source>
        <dbReference type="EMBL" id="MBS4184201.1"/>
    </source>
</evidence>
<accession>A0A942T320</accession>
<proteinExistence type="predicted"/>
<dbReference type="PANTHER" id="PTHR24104:SF25">
    <property type="entry name" value="PROTEIN LIN-41"/>
    <property type="match status" value="1"/>
</dbReference>
<dbReference type="InterPro" id="IPR050952">
    <property type="entry name" value="TRIM-NHL_E3_ligases"/>
</dbReference>
<dbReference type="RefSeq" id="WP_213144106.1">
    <property type="nucleotide sequence ID" value="NZ_JAGYPE020000022.1"/>
</dbReference>
<dbReference type="GO" id="GO:0008270">
    <property type="term" value="F:zinc ion binding"/>
    <property type="evidence" value="ECO:0007669"/>
    <property type="project" value="UniProtKB-KW"/>
</dbReference>
<evidence type="ECO:0000313" key="5">
    <source>
        <dbReference type="EMBL" id="MCH6266559.1"/>
    </source>
</evidence>
<keyword evidence="1" id="KW-0677">Repeat</keyword>